<dbReference type="InterPro" id="IPR029021">
    <property type="entry name" value="Prot-tyrosine_phosphatase-like"/>
</dbReference>
<dbReference type="SMART" id="SM00194">
    <property type="entry name" value="PTPc"/>
    <property type="match status" value="2"/>
</dbReference>
<evidence type="ECO:0000259" key="14">
    <source>
        <dbReference type="PROSITE" id="PS50853"/>
    </source>
</evidence>
<keyword evidence="16" id="KW-1185">Reference proteome</keyword>
<dbReference type="Gene3D" id="2.60.40.10">
    <property type="entry name" value="Immunoglobulins"/>
    <property type="match status" value="1"/>
</dbReference>
<dbReference type="PANTHER" id="PTHR19134">
    <property type="entry name" value="RECEPTOR-TYPE TYROSINE-PROTEIN PHOSPHATASE"/>
    <property type="match status" value="1"/>
</dbReference>
<evidence type="ECO:0000256" key="10">
    <source>
        <dbReference type="SAM" id="Phobius"/>
    </source>
</evidence>
<dbReference type="PANTHER" id="PTHR19134:SF540">
    <property type="entry name" value="TYROSINE-PROTEIN PHOSPHATASE 99A"/>
    <property type="match status" value="1"/>
</dbReference>
<feature type="signal peptide" evidence="11">
    <location>
        <begin position="1"/>
        <end position="49"/>
    </location>
</feature>
<keyword evidence="10" id="KW-1133">Transmembrane helix</keyword>
<dbReference type="SUPFAM" id="SSF52799">
    <property type="entry name" value="(Phosphotyrosine protein) phosphatases II"/>
    <property type="match status" value="2"/>
</dbReference>
<feature type="chain" id="PRO_5042611327" description="protein-tyrosine-phosphatase" evidence="11">
    <location>
        <begin position="50"/>
        <end position="1188"/>
    </location>
</feature>
<dbReference type="SUPFAM" id="SSF51069">
    <property type="entry name" value="Carbonic anhydrase"/>
    <property type="match status" value="1"/>
</dbReference>
<dbReference type="Pfam" id="PF00194">
    <property type="entry name" value="Carb_anhydrase"/>
    <property type="match status" value="1"/>
</dbReference>
<reference evidence="17" key="1">
    <citation type="submission" date="2025-08" db="UniProtKB">
        <authorList>
            <consortium name="RefSeq"/>
        </authorList>
    </citation>
    <scope>IDENTIFICATION</scope>
    <source>
        <tissue evidence="17">Sperm</tissue>
    </source>
</reference>
<dbReference type="InterPro" id="IPR050348">
    <property type="entry name" value="Protein-Tyr_Phosphatase"/>
</dbReference>
<dbReference type="Gene3D" id="3.90.190.10">
    <property type="entry name" value="Protein tyrosine phosphatase superfamily"/>
    <property type="match status" value="2"/>
</dbReference>
<feature type="compositionally biased region" description="Basic and acidic residues" evidence="9">
    <location>
        <begin position="54"/>
        <end position="66"/>
    </location>
</feature>
<dbReference type="GO" id="GO:0016020">
    <property type="term" value="C:membrane"/>
    <property type="evidence" value="ECO:0007669"/>
    <property type="project" value="UniProtKB-SubCell"/>
</dbReference>
<proteinExistence type="inferred from homology"/>
<dbReference type="Gene3D" id="3.10.200.10">
    <property type="entry name" value="Alpha carbonic anhydrase"/>
    <property type="match status" value="1"/>
</dbReference>
<evidence type="ECO:0000256" key="8">
    <source>
        <dbReference type="ARBA" id="ARBA00051722"/>
    </source>
</evidence>
<feature type="region of interest" description="Disordered" evidence="9">
    <location>
        <begin position="1"/>
        <end position="22"/>
    </location>
</feature>
<dbReference type="PROSITE" id="PS50853">
    <property type="entry name" value="FN3"/>
    <property type="match status" value="1"/>
</dbReference>
<name>A0AAJ7TQF9_PETMA</name>
<dbReference type="PRINTS" id="PR00700">
    <property type="entry name" value="PRTYPHPHTASE"/>
</dbReference>
<comment type="subcellular location">
    <subcellularLocation>
        <location evidence="1">Membrane</location>
        <topology evidence="1">Single-pass membrane protein</topology>
    </subcellularLocation>
</comment>
<accession>A0AAJ7TQF9</accession>
<keyword evidence="4 11" id="KW-0732">Signal</keyword>
<dbReference type="RefSeq" id="XP_032822253.1">
    <property type="nucleotide sequence ID" value="XM_032966362.1"/>
</dbReference>
<evidence type="ECO:0000256" key="4">
    <source>
        <dbReference type="ARBA" id="ARBA00022729"/>
    </source>
</evidence>
<dbReference type="PROSITE" id="PS51144">
    <property type="entry name" value="ALPHA_CA_2"/>
    <property type="match status" value="1"/>
</dbReference>
<dbReference type="PROSITE" id="PS50055">
    <property type="entry name" value="TYR_PHOSPHATASE_PTP"/>
    <property type="match status" value="2"/>
</dbReference>
<dbReference type="InterPro" id="IPR000242">
    <property type="entry name" value="PTP_cat"/>
</dbReference>
<evidence type="ECO:0000256" key="5">
    <source>
        <dbReference type="ARBA" id="ARBA00022801"/>
    </source>
</evidence>
<feature type="domain" description="Tyrosine-protein phosphatase" evidence="12">
    <location>
        <begin position="548"/>
        <end position="857"/>
    </location>
</feature>
<dbReference type="InterPro" id="IPR003595">
    <property type="entry name" value="Tyr_Pase_cat"/>
</dbReference>
<evidence type="ECO:0000259" key="13">
    <source>
        <dbReference type="PROSITE" id="PS50056"/>
    </source>
</evidence>
<evidence type="ECO:0000259" key="15">
    <source>
        <dbReference type="PROSITE" id="PS51144"/>
    </source>
</evidence>
<organism evidence="16 17">
    <name type="scientific">Petromyzon marinus</name>
    <name type="common">Sea lamprey</name>
    <dbReference type="NCBI Taxonomy" id="7757"/>
    <lineage>
        <taxon>Eukaryota</taxon>
        <taxon>Metazoa</taxon>
        <taxon>Chordata</taxon>
        <taxon>Craniata</taxon>
        <taxon>Vertebrata</taxon>
        <taxon>Cyclostomata</taxon>
        <taxon>Hyperoartia</taxon>
        <taxon>Petromyzontiformes</taxon>
        <taxon>Petromyzontidae</taxon>
        <taxon>Petromyzon</taxon>
    </lineage>
</organism>
<feature type="region of interest" description="Disordered" evidence="9">
    <location>
        <begin position="1165"/>
        <end position="1188"/>
    </location>
</feature>
<dbReference type="SUPFAM" id="SSF49265">
    <property type="entry name" value="Fibronectin type III"/>
    <property type="match status" value="1"/>
</dbReference>
<feature type="transmembrane region" description="Helical" evidence="10">
    <location>
        <begin position="469"/>
        <end position="492"/>
    </location>
</feature>
<evidence type="ECO:0000256" key="3">
    <source>
        <dbReference type="ARBA" id="ARBA00013064"/>
    </source>
</evidence>
<dbReference type="Proteomes" id="UP001318040">
    <property type="component" value="Chromosome 36"/>
</dbReference>
<dbReference type="InterPro" id="IPR036116">
    <property type="entry name" value="FN3_sf"/>
</dbReference>
<feature type="domain" description="Alpha-carbonic anhydrase" evidence="15">
    <location>
        <begin position="69"/>
        <end position="338"/>
    </location>
</feature>
<evidence type="ECO:0000313" key="17">
    <source>
        <dbReference type="RefSeq" id="XP_032822253.1"/>
    </source>
</evidence>
<dbReference type="InterPro" id="IPR000387">
    <property type="entry name" value="Tyr_Pase_dom"/>
</dbReference>
<comment type="similarity">
    <text evidence="2">Belongs to the protein-tyrosine phosphatase family. Receptor class 5 subfamily.</text>
</comment>
<dbReference type="InterPro" id="IPR003961">
    <property type="entry name" value="FN3_dom"/>
</dbReference>
<protein>
    <recommendedName>
        <fullName evidence="3">protein-tyrosine-phosphatase</fullName>
        <ecNumber evidence="3">3.1.3.48</ecNumber>
    </recommendedName>
</protein>
<keyword evidence="6" id="KW-0904">Protein phosphatase</keyword>
<dbReference type="PROSITE" id="PS50056">
    <property type="entry name" value="TYR_PHOSPHATASE_2"/>
    <property type="match status" value="1"/>
</dbReference>
<dbReference type="InterPro" id="IPR036398">
    <property type="entry name" value="CA_dom_sf"/>
</dbReference>
<feature type="domain" description="Tyrosine-protein phosphatase" evidence="12">
    <location>
        <begin position="889"/>
        <end position="1153"/>
    </location>
</feature>
<evidence type="ECO:0000256" key="9">
    <source>
        <dbReference type="SAM" id="MobiDB-lite"/>
    </source>
</evidence>
<dbReference type="GeneID" id="116949266"/>
<comment type="catalytic activity">
    <reaction evidence="8">
        <text>O-phospho-L-tyrosyl-[protein] + H2O = L-tyrosyl-[protein] + phosphate</text>
        <dbReference type="Rhea" id="RHEA:10684"/>
        <dbReference type="Rhea" id="RHEA-COMP:10136"/>
        <dbReference type="Rhea" id="RHEA-COMP:20101"/>
        <dbReference type="ChEBI" id="CHEBI:15377"/>
        <dbReference type="ChEBI" id="CHEBI:43474"/>
        <dbReference type="ChEBI" id="CHEBI:46858"/>
        <dbReference type="ChEBI" id="CHEBI:61978"/>
        <dbReference type="EC" id="3.1.3.48"/>
    </reaction>
</comment>
<keyword evidence="5" id="KW-0378">Hydrolase</keyword>
<dbReference type="InterPro" id="IPR001148">
    <property type="entry name" value="CA_dom"/>
</dbReference>
<dbReference type="SMART" id="SM01057">
    <property type="entry name" value="Carb_anhydrase"/>
    <property type="match status" value="1"/>
</dbReference>
<keyword evidence="10" id="KW-0812">Transmembrane</keyword>
<evidence type="ECO:0000256" key="6">
    <source>
        <dbReference type="ARBA" id="ARBA00022912"/>
    </source>
</evidence>
<evidence type="ECO:0000259" key="12">
    <source>
        <dbReference type="PROSITE" id="PS50055"/>
    </source>
</evidence>
<evidence type="ECO:0000256" key="11">
    <source>
        <dbReference type="SAM" id="SignalP"/>
    </source>
</evidence>
<feature type="domain" description="Tyrosine specific protein phosphatases" evidence="13">
    <location>
        <begin position="1070"/>
        <end position="1144"/>
    </location>
</feature>
<dbReference type="EC" id="3.1.3.48" evidence="3"/>
<evidence type="ECO:0000313" key="16">
    <source>
        <dbReference type="Proteomes" id="UP001318040"/>
    </source>
</evidence>
<evidence type="ECO:0000256" key="1">
    <source>
        <dbReference type="ARBA" id="ARBA00004167"/>
    </source>
</evidence>
<dbReference type="KEGG" id="pmrn:116949266"/>
<dbReference type="Pfam" id="PF00102">
    <property type="entry name" value="Y_phosphatase"/>
    <property type="match status" value="3"/>
</dbReference>
<dbReference type="GO" id="GO:0004725">
    <property type="term" value="F:protein tyrosine phosphatase activity"/>
    <property type="evidence" value="ECO:0007669"/>
    <property type="project" value="UniProtKB-EC"/>
</dbReference>
<sequence>MRRLGCAHGRVPGSGTGAGRGPVRSGGCLLSTAAVLCLLAGVFCTPAGAAMEPQDGKEQRGARDDREETDWTYTGEGGVLTWPARYPECNGSQQSPIDLVPEEAVPDRRLGPLHLEGWERATGPRTLIKNTGKTVEVWIDGDYFLWSGGTRWRATRLAFHWGSCSSADGSEHQIDGRSFPLEMQIFLHDTNRTDAWGVPPAAPSAAGDVGGSNAHALAVLFQVSKQENPAYSAIISGLASVAHHEKSSAMSTLVPRALLPKDTGDYFRYAGSLTAPPCREGLLWTVLRVPVPISRSQLSRFCGIFTTERLGFSKVVDYLRDNFRPVQAGFSGAVFTSRANRTGPVCTAVPQRVWVEESDWSTVRVRWGRARVVAGGDATSVAVVMYAVSMERSGEGRRLTRRTHGETDTSLLWQNVSAGVTYLVRVQAVCQGDLLGPSTRPIRFHLGSDGTEQQTRDRQTGSDVTDWRLPLAVVSSLTCLCVILLIALLIYWRKCFQTAHLYIDDINSPRVVPPSSLPFLPFPEEVDGIPVKQFPKHVADLQASGSGFASEFEEIERSTLDFGIPTDDGKQKPRYISNMAAYDHTRVRLRTPPGRDGKSSELICANYVDGFNRPRAYIATQGPARPAFADFWQMVWEQNVGTIVMLSGPGENFAGKAEEYWPAEGSEEYGSVLVTLKSSRARAFYTARRFHIRNTKFKKGSQRCRVPERVVCHWAFSARHATEGPPTPLGGPSVAWPLLAFVRKASAGTRAQGAGPTLVHCGGPSRPSLLELSVSADPVTPAAPPSSNAPASGCGMRGCAGGCAVGTFVVLDSMLQQVRERGALNVPAFLRHARTQRAHLVHSPEQYAFIHEALVGAVTCRDTEVPAGSLHAYVNRILTPHAKTGHTAMHKQSRLLTGTGGGGSRHGECTSAGKACNRAKNRANAVLPAEHSRVLLSPIPGVDGSDYINASYVTGFNKQREFIVTQRPLAHTAQDFWRMTWEVNARFIVMLQGNDASADAEAPYWPAREGSSVPCDGFTVLLRSERRLTLANEGPFVIADLLLRADKGDREVEVRHLRCPPWPNPDAPISSCFELVGVARDEGAARDGPIIIHDQCGGNAAGTLVALATLWHQLEEDGSADVFLAAKMVSLARPGTFTDAEQYQFLYKAVLSLVASRETRNGCAAPDRNGAAVLPDEPDPAESMESLV</sequence>
<feature type="region of interest" description="Disordered" evidence="9">
    <location>
        <begin position="49"/>
        <end position="68"/>
    </location>
</feature>
<dbReference type="AlphaFoldDB" id="A0AAJ7TQF9"/>
<gene>
    <name evidence="17" type="primary">LOC116949266</name>
</gene>
<evidence type="ECO:0000256" key="7">
    <source>
        <dbReference type="ARBA" id="ARBA00023136"/>
    </source>
</evidence>
<dbReference type="FunFam" id="3.90.190.10:FF:000013">
    <property type="entry name" value="receptor-type tyrosine-protein phosphatase zeta isoform X1"/>
    <property type="match status" value="1"/>
</dbReference>
<dbReference type="CDD" id="cd00063">
    <property type="entry name" value="FN3"/>
    <property type="match status" value="1"/>
</dbReference>
<feature type="domain" description="Fibronectin type-III" evidence="14">
    <location>
        <begin position="349"/>
        <end position="449"/>
    </location>
</feature>
<evidence type="ECO:0000256" key="2">
    <source>
        <dbReference type="ARBA" id="ARBA00006246"/>
    </source>
</evidence>
<dbReference type="InterPro" id="IPR013783">
    <property type="entry name" value="Ig-like_fold"/>
</dbReference>
<dbReference type="SMART" id="SM00404">
    <property type="entry name" value="PTPc_motif"/>
    <property type="match status" value="2"/>
</dbReference>
<keyword evidence="7 10" id="KW-0472">Membrane</keyword>